<dbReference type="InterPro" id="IPR027266">
    <property type="entry name" value="TrmE/GcvT-like"/>
</dbReference>
<evidence type="ECO:0000256" key="2">
    <source>
        <dbReference type="ARBA" id="ARBA00022576"/>
    </source>
</evidence>
<dbReference type="Gene3D" id="3.10.20.440">
    <property type="entry name" value="2Fe-2S iron-sulphur cluster binding domain, sarcosine oxidase, alpha subunit, N-terminal domain"/>
    <property type="match status" value="1"/>
</dbReference>
<name>A0ABV4TTV4_9GAMM</name>
<evidence type="ECO:0000313" key="7">
    <source>
        <dbReference type="EMBL" id="MFA9459545.1"/>
    </source>
</evidence>
<keyword evidence="8" id="KW-1185">Reference proteome</keyword>
<dbReference type="Gene3D" id="1.10.10.1100">
    <property type="entry name" value="BFD-like [2Fe-2S]-binding domain"/>
    <property type="match status" value="1"/>
</dbReference>
<dbReference type="InterPro" id="IPR042204">
    <property type="entry name" value="2Fe-2S-bd_N"/>
</dbReference>
<dbReference type="Pfam" id="PF12831">
    <property type="entry name" value="FAD_oxidored"/>
    <property type="match status" value="1"/>
</dbReference>
<evidence type="ECO:0000256" key="1">
    <source>
        <dbReference type="ARBA" id="ARBA00008609"/>
    </source>
</evidence>
<feature type="domain" description="GCVT N-terminal" evidence="4">
    <location>
        <begin position="589"/>
        <end position="853"/>
    </location>
</feature>
<proteinExistence type="inferred from homology"/>
<dbReference type="Proteomes" id="UP001575181">
    <property type="component" value="Unassembled WGS sequence"/>
</dbReference>
<dbReference type="SUPFAM" id="SSF103025">
    <property type="entry name" value="Folate-binding domain"/>
    <property type="match status" value="1"/>
</dbReference>
<evidence type="ECO:0000313" key="8">
    <source>
        <dbReference type="Proteomes" id="UP001575181"/>
    </source>
</evidence>
<feature type="domain" description="SoxA A3" evidence="6">
    <location>
        <begin position="493"/>
        <end position="576"/>
    </location>
</feature>
<comment type="caution">
    <text evidence="7">The sequence shown here is derived from an EMBL/GenBank/DDBJ whole genome shotgun (WGS) entry which is preliminary data.</text>
</comment>
<dbReference type="Gene3D" id="3.30.1360.120">
    <property type="entry name" value="Probable tRNA modification gtpase trme, domain 1"/>
    <property type="match status" value="1"/>
</dbReference>
<dbReference type="InterPro" id="IPR028896">
    <property type="entry name" value="GcvT/YgfZ/DmdA"/>
</dbReference>
<dbReference type="PANTHER" id="PTHR43757:SF2">
    <property type="entry name" value="AMINOMETHYLTRANSFERASE, MITOCHONDRIAL"/>
    <property type="match status" value="1"/>
</dbReference>
<dbReference type="SUPFAM" id="SSF51905">
    <property type="entry name" value="FAD/NAD(P)-binding domain"/>
    <property type="match status" value="1"/>
</dbReference>
<comment type="similarity">
    <text evidence="1">Belongs to the GcvT family.</text>
</comment>
<dbReference type="RefSeq" id="WP_373654328.1">
    <property type="nucleotide sequence ID" value="NZ_JBGUAW010000001.1"/>
</dbReference>
<dbReference type="EMBL" id="JBGUAW010000001">
    <property type="protein sequence ID" value="MFA9459545.1"/>
    <property type="molecule type" value="Genomic_DNA"/>
</dbReference>
<dbReference type="InterPro" id="IPR041117">
    <property type="entry name" value="SoxA_A3"/>
</dbReference>
<dbReference type="Pfam" id="PF17806">
    <property type="entry name" value="SO_alpha_A3"/>
    <property type="match status" value="1"/>
</dbReference>
<keyword evidence="3" id="KW-0560">Oxidoreductase</keyword>
<dbReference type="PRINTS" id="PR00368">
    <property type="entry name" value="FADPNR"/>
</dbReference>
<dbReference type="Pfam" id="PF01571">
    <property type="entry name" value="GCV_T"/>
    <property type="match status" value="1"/>
</dbReference>
<dbReference type="InterPro" id="IPR036188">
    <property type="entry name" value="FAD/NAD-bd_sf"/>
</dbReference>
<keyword evidence="2" id="KW-0032">Aminotransferase</keyword>
<dbReference type="InterPro" id="IPR013977">
    <property type="entry name" value="GcvT_C"/>
</dbReference>
<reference evidence="7 8" key="1">
    <citation type="submission" date="2024-08" db="EMBL/GenBank/DDBJ databases">
        <title>Whole-genome sequencing of halo(alkali)philic microorganisms from hypersaline lakes.</title>
        <authorList>
            <person name="Sorokin D.Y."/>
            <person name="Merkel A.Y."/>
            <person name="Messina E."/>
            <person name="Yakimov M."/>
        </authorList>
    </citation>
    <scope>NUCLEOTIDE SEQUENCE [LARGE SCALE GENOMIC DNA]</scope>
    <source>
        <strain evidence="7 8">Cl-TMA</strain>
    </source>
</reference>
<feature type="domain" description="Aminomethyltransferase C-terminal" evidence="5">
    <location>
        <begin position="871"/>
        <end position="951"/>
    </location>
</feature>
<dbReference type="PRINTS" id="PR00469">
    <property type="entry name" value="PNDRDTASEII"/>
</dbReference>
<protein>
    <submittedName>
        <fullName evidence="7">2Fe-2S iron-sulfur cluster-binding protein</fullName>
    </submittedName>
</protein>
<accession>A0ABV4TTV4</accession>
<dbReference type="SUPFAM" id="SSF101790">
    <property type="entry name" value="Aminomethyltransferase beta-barrel domain"/>
    <property type="match status" value="1"/>
</dbReference>
<gene>
    <name evidence="7" type="ORF">ACERLL_01725</name>
</gene>
<organism evidence="7 8">
    <name type="scientific">Thiohalorhabdus methylotrophus</name>
    <dbReference type="NCBI Taxonomy" id="3242694"/>
    <lineage>
        <taxon>Bacteria</taxon>
        <taxon>Pseudomonadati</taxon>
        <taxon>Pseudomonadota</taxon>
        <taxon>Gammaproteobacteria</taxon>
        <taxon>Thiohalorhabdales</taxon>
        <taxon>Thiohalorhabdaceae</taxon>
        <taxon>Thiohalorhabdus</taxon>
    </lineage>
</organism>
<dbReference type="InterPro" id="IPR041854">
    <property type="entry name" value="BFD-like_2Fe2S-bd_dom_sf"/>
</dbReference>
<dbReference type="InterPro" id="IPR006222">
    <property type="entry name" value="GCVT_N"/>
</dbReference>
<keyword evidence="2" id="KW-0808">Transferase</keyword>
<dbReference type="Pfam" id="PF08669">
    <property type="entry name" value="GCV_T_C"/>
    <property type="match status" value="1"/>
</dbReference>
<dbReference type="Pfam" id="PF13510">
    <property type="entry name" value="Fer2_4"/>
    <property type="match status" value="1"/>
</dbReference>
<dbReference type="Gene3D" id="3.50.50.60">
    <property type="entry name" value="FAD/NAD(P)-binding domain"/>
    <property type="match status" value="1"/>
</dbReference>
<dbReference type="InterPro" id="IPR029043">
    <property type="entry name" value="GcvT/YgfZ_C"/>
</dbReference>
<evidence type="ECO:0000259" key="6">
    <source>
        <dbReference type="Pfam" id="PF17806"/>
    </source>
</evidence>
<evidence type="ECO:0000256" key="3">
    <source>
        <dbReference type="ARBA" id="ARBA00023002"/>
    </source>
</evidence>
<sequence length="965" mass="103653">MLRLSRKPREWLDRTRTVRFTLEGRTYRAHPGDTVTSALWANGVRVLGRSFKYHRPRGVLSAANHDVNALYQNAGATHIRADVTPVREGMVLEPVNVGGSLASDRNRILDRLGRFLPVGFYYKSLHRPKWLFPFWERLIRGKAGLGEVDTGWPADRAPKAHAFCEVLVVGAGPAGLAAALHAGDAGAEVLLVDENPHVGGSLDYEWVGTTVADRERARLVERVSAHPRVTVRTSSVALGHYADHQVPVAGPEGISKVRAEAVVLATGVLEQPAVFRNNDLPGVMLASGGMLLLHRFGVAPGLRPVLLVANAEGYRAALALIAAGLPPEAVLDWRVCGEPERGLPKTLQNFGVEVREGWTVREAHGREALAGVTAVPANRAGAPGARQGVRIDCDALLMSVGWAPAGHLLYQAGGTFSYDHSLHQPVPHRTPHGVYPAGRLNGVFVLSEQLADGRHAAERALAARTGAPDPGVSPYRAAEPHSHPWPIVPHRRGRDFVDFDEDLQLKDLEQAAAEGFDNIELLKRFSTVGMGPSQGKHANMNAIRILARWRGQGIDETGTTTARPVYHPVPLGHVAGRRLRPWCTGPFQAFHEAQGAAFMEAGPWLRPDFYGPRKAEAVAAEVAAVRQGVGLMDLSPLGKIEVLGPDAARLLESAYTSRLADLRSGRSRYAVLTDETGVVLDDGVVGRLAADRFYVTATTSHAEATTKLLLRHAAERGLDAHVVPRTGQLAALSVAGPGSRELLQPFTDLPLHEPDFPRQGIAEARVAGHAAHLLRSGFVGEVAFEVHLAPEAARTVWMALWRAGGEAGGIRAFGVQAQRVLRLEKGHLLVGQDTDGLTTPFEAGLGGLVHLDKPAFTGRESLALLKERRERRLVGFTLPPDAPLPEECHLVIVDGAIAGRVTSIAFSPTLGHPIGLAMVDAELADSGAPLPIRLDDGGLVTARPAPKTFYDPQGRCLGAHAEEAC</sequence>
<evidence type="ECO:0000259" key="4">
    <source>
        <dbReference type="Pfam" id="PF01571"/>
    </source>
</evidence>
<dbReference type="PANTHER" id="PTHR43757">
    <property type="entry name" value="AMINOMETHYLTRANSFERASE"/>
    <property type="match status" value="1"/>
</dbReference>
<evidence type="ECO:0000259" key="5">
    <source>
        <dbReference type="Pfam" id="PF08669"/>
    </source>
</evidence>